<evidence type="ECO:0000313" key="1">
    <source>
        <dbReference type="EMBL" id="CAL1539661.1"/>
    </source>
</evidence>
<name>A0AAV2HZE4_LYMST</name>
<dbReference type="EMBL" id="CAXITT010000349">
    <property type="protein sequence ID" value="CAL1539661.1"/>
    <property type="molecule type" value="Genomic_DNA"/>
</dbReference>
<keyword evidence="2" id="KW-1185">Reference proteome</keyword>
<gene>
    <name evidence="1" type="ORF">GSLYS_00013394001</name>
</gene>
<organism evidence="1 2">
    <name type="scientific">Lymnaea stagnalis</name>
    <name type="common">Great pond snail</name>
    <name type="synonym">Helix stagnalis</name>
    <dbReference type="NCBI Taxonomy" id="6523"/>
    <lineage>
        <taxon>Eukaryota</taxon>
        <taxon>Metazoa</taxon>
        <taxon>Spiralia</taxon>
        <taxon>Lophotrochozoa</taxon>
        <taxon>Mollusca</taxon>
        <taxon>Gastropoda</taxon>
        <taxon>Heterobranchia</taxon>
        <taxon>Euthyneura</taxon>
        <taxon>Panpulmonata</taxon>
        <taxon>Hygrophila</taxon>
        <taxon>Lymnaeoidea</taxon>
        <taxon>Lymnaeidae</taxon>
        <taxon>Lymnaea</taxon>
    </lineage>
</organism>
<comment type="caution">
    <text evidence="1">The sequence shown here is derived from an EMBL/GenBank/DDBJ whole genome shotgun (WGS) entry which is preliminary data.</text>
</comment>
<dbReference type="Proteomes" id="UP001497497">
    <property type="component" value="Unassembled WGS sequence"/>
</dbReference>
<sequence length="71" mass="7805">MIADLKEMEESGFKIHNSQIVKGSVVAIVGDNLGSHCIGFTENFSTSSHFCRYCLVDHVTFERDPLSLGSV</sequence>
<proteinExistence type="predicted"/>
<reference evidence="1 2" key="1">
    <citation type="submission" date="2024-04" db="EMBL/GenBank/DDBJ databases">
        <authorList>
            <consortium name="Genoscope - CEA"/>
            <person name="William W."/>
        </authorList>
    </citation>
    <scope>NUCLEOTIDE SEQUENCE [LARGE SCALE GENOMIC DNA]</scope>
</reference>
<protein>
    <submittedName>
        <fullName evidence="1">Uncharacterized protein</fullName>
    </submittedName>
</protein>
<accession>A0AAV2HZE4</accession>
<dbReference type="AlphaFoldDB" id="A0AAV2HZE4"/>
<evidence type="ECO:0000313" key="2">
    <source>
        <dbReference type="Proteomes" id="UP001497497"/>
    </source>
</evidence>